<keyword evidence="1" id="KW-0732">Signal</keyword>
<name>A0A010SBT1_9PEZI</name>
<evidence type="ECO:0000256" key="1">
    <source>
        <dbReference type="SAM" id="SignalP"/>
    </source>
</evidence>
<sequence length="209" mass="22906">MQSFSFLLTALAAAAVGATCLPSCPGCPAFPPSMITFSAGFEQPQPPLIKPEYQANFVQHKWNANLSHITTGYIDNSPSGAFVRVGEAYKGQISWSLFDYSNVSKSGLVDNTLTTYGQNSTTPSVWRGYVNSNFPIFQDDILVEAGAVYEGLVQRDFIPSPVAAWSIMYQGAIPVTVYVNECNIVVGYDYFAPDLRTRVTMELFNIQAK</sequence>
<dbReference type="KEGG" id="cfj:CFIO01_03152"/>
<dbReference type="OrthoDB" id="3535343at2759"/>
<organism evidence="2 3">
    <name type="scientific">Colletotrichum fioriniae PJ7</name>
    <dbReference type="NCBI Taxonomy" id="1445577"/>
    <lineage>
        <taxon>Eukaryota</taxon>
        <taxon>Fungi</taxon>
        <taxon>Dikarya</taxon>
        <taxon>Ascomycota</taxon>
        <taxon>Pezizomycotina</taxon>
        <taxon>Sordariomycetes</taxon>
        <taxon>Hypocreomycetidae</taxon>
        <taxon>Glomerellales</taxon>
        <taxon>Glomerellaceae</taxon>
        <taxon>Colletotrichum</taxon>
        <taxon>Colletotrichum acutatum species complex</taxon>
    </lineage>
</organism>
<accession>A0A010SBT1</accession>
<dbReference type="eggNOG" id="ENOG502T3GJ">
    <property type="taxonomic scope" value="Eukaryota"/>
</dbReference>
<dbReference type="EMBL" id="JARH01000333">
    <property type="protein sequence ID" value="EXF82218.1"/>
    <property type="molecule type" value="Genomic_DNA"/>
</dbReference>
<keyword evidence="3" id="KW-1185">Reference proteome</keyword>
<proteinExistence type="predicted"/>
<evidence type="ECO:0000313" key="3">
    <source>
        <dbReference type="Proteomes" id="UP000020467"/>
    </source>
</evidence>
<dbReference type="Proteomes" id="UP000020467">
    <property type="component" value="Unassembled WGS sequence"/>
</dbReference>
<feature type="chain" id="PRO_5001456523" evidence="1">
    <location>
        <begin position="21"/>
        <end position="209"/>
    </location>
</feature>
<gene>
    <name evidence="2" type="ORF">CFIO01_03152</name>
</gene>
<dbReference type="HOGENOM" id="CLU_108575_1_0_1"/>
<reference evidence="2 3" key="1">
    <citation type="submission" date="2014-02" db="EMBL/GenBank/DDBJ databases">
        <title>The genome sequence of Colletotrichum fioriniae PJ7.</title>
        <authorList>
            <person name="Baroncelli R."/>
            <person name="Thon M.R."/>
        </authorList>
    </citation>
    <scope>NUCLEOTIDE SEQUENCE [LARGE SCALE GENOMIC DNA]</scope>
    <source>
        <strain evidence="2 3">PJ7</strain>
    </source>
</reference>
<feature type="signal peptide" evidence="1">
    <location>
        <begin position="1"/>
        <end position="20"/>
    </location>
</feature>
<protein>
    <submittedName>
        <fullName evidence="2">Uncharacterized protein</fullName>
    </submittedName>
</protein>
<evidence type="ECO:0000313" key="2">
    <source>
        <dbReference type="EMBL" id="EXF82218.1"/>
    </source>
</evidence>
<dbReference type="AlphaFoldDB" id="A0A010SBT1"/>
<comment type="caution">
    <text evidence="2">The sequence shown here is derived from an EMBL/GenBank/DDBJ whole genome shotgun (WGS) entry which is preliminary data.</text>
</comment>